<feature type="compositionally biased region" description="Polar residues" evidence="6">
    <location>
        <begin position="430"/>
        <end position="441"/>
    </location>
</feature>
<dbReference type="SMART" id="SM00355">
    <property type="entry name" value="ZnF_C2H2"/>
    <property type="match status" value="10"/>
</dbReference>
<evidence type="ECO:0000259" key="7">
    <source>
        <dbReference type="PROSITE" id="PS50157"/>
    </source>
</evidence>
<evidence type="ECO:0000256" key="2">
    <source>
        <dbReference type="ARBA" id="ARBA00022737"/>
    </source>
</evidence>
<comment type="caution">
    <text evidence="8">The sequence shown here is derived from an EMBL/GenBank/DDBJ whole genome shotgun (WGS) entry which is preliminary data.</text>
</comment>
<feature type="region of interest" description="Disordered" evidence="6">
    <location>
        <begin position="399"/>
        <end position="442"/>
    </location>
</feature>
<feature type="region of interest" description="Disordered" evidence="6">
    <location>
        <begin position="1"/>
        <end position="74"/>
    </location>
</feature>
<evidence type="ECO:0000256" key="1">
    <source>
        <dbReference type="ARBA" id="ARBA00022723"/>
    </source>
</evidence>
<dbReference type="Proteomes" id="UP000549394">
    <property type="component" value="Unassembled WGS sequence"/>
</dbReference>
<dbReference type="GO" id="GO:0008270">
    <property type="term" value="F:zinc ion binding"/>
    <property type="evidence" value="ECO:0007669"/>
    <property type="project" value="UniProtKB-KW"/>
</dbReference>
<gene>
    <name evidence="8" type="ORF">DGYR_LOCUS6972</name>
</gene>
<evidence type="ECO:0000256" key="3">
    <source>
        <dbReference type="ARBA" id="ARBA00022771"/>
    </source>
</evidence>
<dbReference type="PANTHER" id="PTHR24379:SF117">
    <property type="entry name" value="ZINC FINGER PROTEIN WECKLE"/>
    <property type="match status" value="1"/>
</dbReference>
<dbReference type="PANTHER" id="PTHR24379">
    <property type="entry name" value="KRAB AND ZINC FINGER DOMAIN-CONTAINING"/>
    <property type="match status" value="1"/>
</dbReference>
<keyword evidence="2" id="KW-0677">Repeat</keyword>
<evidence type="ECO:0000313" key="8">
    <source>
        <dbReference type="EMBL" id="CAD5118621.1"/>
    </source>
</evidence>
<feature type="compositionally biased region" description="Basic and acidic residues" evidence="6">
    <location>
        <begin position="406"/>
        <end position="429"/>
    </location>
</feature>
<keyword evidence="1" id="KW-0479">Metal-binding</keyword>
<dbReference type="PROSITE" id="PS50157">
    <property type="entry name" value="ZINC_FINGER_C2H2_2"/>
    <property type="match status" value="1"/>
</dbReference>
<evidence type="ECO:0000313" key="9">
    <source>
        <dbReference type="Proteomes" id="UP000549394"/>
    </source>
</evidence>
<accession>A0A7I8VSX3</accession>
<keyword evidence="9" id="KW-1185">Reference proteome</keyword>
<keyword evidence="4" id="KW-0862">Zinc</keyword>
<feature type="domain" description="C2H2-type" evidence="7">
    <location>
        <begin position="340"/>
        <end position="368"/>
    </location>
</feature>
<dbReference type="EMBL" id="CAJFCJ010000009">
    <property type="protein sequence ID" value="CAD5118621.1"/>
    <property type="molecule type" value="Genomic_DNA"/>
</dbReference>
<feature type="compositionally biased region" description="Basic and acidic residues" evidence="6">
    <location>
        <begin position="44"/>
        <end position="55"/>
    </location>
</feature>
<dbReference type="PROSITE" id="PS00028">
    <property type="entry name" value="ZINC_FINGER_C2H2_1"/>
    <property type="match status" value="1"/>
</dbReference>
<evidence type="ECO:0000256" key="5">
    <source>
        <dbReference type="PROSITE-ProRule" id="PRU00042"/>
    </source>
</evidence>
<protein>
    <submittedName>
        <fullName evidence="8">DgyrCDS7305</fullName>
    </submittedName>
</protein>
<organism evidence="8 9">
    <name type="scientific">Dimorphilus gyrociliatus</name>
    <dbReference type="NCBI Taxonomy" id="2664684"/>
    <lineage>
        <taxon>Eukaryota</taxon>
        <taxon>Metazoa</taxon>
        <taxon>Spiralia</taxon>
        <taxon>Lophotrochozoa</taxon>
        <taxon>Annelida</taxon>
        <taxon>Polychaeta</taxon>
        <taxon>Polychaeta incertae sedis</taxon>
        <taxon>Dinophilidae</taxon>
        <taxon>Dimorphilus</taxon>
    </lineage>
</organism>
<evidence type="ECO:0000256" key="6">
    <source>
        <dbReference type="SAM" id="MobiDB-lite"/>
    </source>
</evidence>
<reference evidence="8 9" key="1">
    <citation type="submission" date="2020-08" db="EMBL/GenBank/DDBJ databases">
        <authorList>
            <person name="Hejnol A."/>
        </authorList>
    </citation>
    <scope>NUCLEOTIDE SEQUENCE [LARGE SCALE GENOMIC DNA]</scope>
</reference>
<evidence type="ECO:0000256" key="4">
    <source>
        <dbReference type="ARBA" id="ARBA00022833"/>
    </source>
</evidence>
<name>A0A7I8VSX3_9ANNE</name>
<proteinExistence type="predicted"/>
<dbReference type="InterPro" id="IPR013087">
    <property type="entry name" value="Znf_C2H2_type"/>
</dbReference>
<sequence length="765" mass="88323">MSQNQSRTAAMGTSAKDSTAISPRENFSLPSIQQITAEAHNVQQKRDIPKEELKGSKSTNIQPTPAAETCQERDGTAITQDDNERLRQQHAVEGHLDNGSSSCKIPLLQKYLKTGNLLSAITLPCLKIRMEDSSIFCETCSSILPFEDSSRLRNHISAHIHNLSRSTTSCYHNMKNEISSTTECILIERVFKNLANMMKAKVNVETENKNNLFKERRNHRKGCYQCGNCNFGSSKLSDFEEHFSERHKEEKAICFYCVEELMDLQSLSSHIVKSHLREGQEGIWRCSIRRCNYFANKREDLLCHFERFHKFSYKITCYNCLKDYGDFKSILDHYDRKLRYKCTSCYLKLKDKNELISHFENIHKGGSKYYMSSYLSCISLFEDSERELKNDEKIQCSMETSSVSTEKSKTKENISIPKEDDSHQKKTLNETDSAQPTTSSEMAPESIIINKCGYCNYRARNENDLKILHSHVLRSHILKPIYCHVTRCVYSSVDYNSLTEHIRFNHDTSNLKISSIRNLYIASKVTVVNNCTTREFIINEKRLSPSKSEITDSVPNIQPKKKNVASEQSSPISLSLYEETPFQQVKKRKLSFPQSRTSNDLGIETKKKSGYLCCFCLDYFPLGDMKSHISQHFKYRKYACKVCNCLFYSSRSKSYSKHAEEHDLDPKDCYEIRTNKDVEREIKLIADKIKLREHVSKEKHHCTACGILLPSEEDDINYHINTFHKSGIKIDLHQVSSMTNFHKILLSKDAKKYKLGRVSCRELFV</sequence>
<dbReference type="AlphaFoldDB" id="A0A7I8VSX3"/>
<keyword evidence="3 5" id="KW-0863">Zinc-finger</keyword>